<reference evidence="1 2" key="1">
    <citation type="submission" date="2020-05" db="EMBL/GenBank/DDBJ databases">
        <title>Distinct polysaccharide utilization as determinants for interspecies competition between intestinal Prevotella spp.</title>
        <authorList>
            <person name="Galvez E.J.C."/>
            <person name="Iljazovic A."/>
            <person name="Strowig T."/>
        </authorList>
    </citation>
    <scope>NUCLEOTIDE SEQUENCE [LARGE SCALE GENOMIC DNA]</scope>
    <source>
        <strain evidence="1 2">PMUR</strain>
    </source>
</reference>
<gene>
    <name evidence="1" type="ORF">HPS56_04970</name>
</gene>
<dbReference type="EMBL" id="JABKKF010000003">
    <property type="protein sequence ID" value="NPD91709.1"/>
    <property type="molecule type" value="Genomic_DNA"/>
</dbReference>
<dbReference type="Proteomes" id="UP000714420">
    <property type="component" value="Unassembled WGS sequence"/>
</dbReference>
<sequence length="85" mass="9410">MRVERRRLPIGRVVYRGYNNANANGGVSYANANNDASNANTNVGSRLEIKQSAYSTGDVSPKRCRGRQAPAKAPYWWKAEKPRVG</sequence>
<keyword evidence="2" id="KW-1185">Reference proteome</keyword>
<evidence type="ECO:0000313" key="2">
    <source>
        <dbReference type="Proteomes" id="UP000714420"/>
    </source>
</evidence>
<name>A0ABX2ANB1_9BACT</name>
<comment type="caution">
    <text evidence="1">The sequence shown here is derived from an EMBL/GenBank/DDBJ whole genome shotgun (WGS) entry which is preliminary data.</text>
</comment>
<proteinExistence type="predicted"/>
<protein>
    <submittedName>
        <fullName evidence="1">Uncharacterized protein</fullName>
    </submittedName>
</protein>
<evidence type="ECO:0000313" key="1">
    <source>
        <dbReference type="EMBL" id="NPD91709.1"/>
    </source>
</evidence>
<accession>A0ABX2ANB1</accession>
<organism evidence="1 2">
    <name type="scientific">Xylanibacter muris</name>
    <dbReference type="NCBI Taxonomy" id="2736290"/>
    <lineage>
        <taxon>Bacteria</taxon>
        <taxon>Pseudomonadati</taxon>
        <taxon>Bacteroidota</taxon>
        <taxon>Bacteroidia</taxon>
        <taxon>Bacteroidales</taxon>
        <taxon>Prevotellaceae</taxon>
        <taxon>Xylanibacter</taxon>
    </lineage>
</organism>